<protein>
    <submittedName>
        <fullName evidence="3">RAP domain-containing protein</fullName>
    </submittedName>
</protein>
<dbReference type="Proteomes" id="UP000095280">
    <property type="component" value="Unplaced"/>
</dbReference>
<dbReference type="AlphaFoldDB" id="A0A1I8FBY1"/>
<accession>A0A1I8FBY1</accession>
<keyword evidence="1" id="KW-0732">Signal</keyword>
<sequence length="640" mass="68738">MRRLSLAALVNCCRASVSLGARLVRLGLLDACLLQLKSADAADEDDQQQDFDGLASSGACPAGQALLSAAESGAARFDDPSAAGCEANDAGSGALQATSTRHFASHSSPPAVCNRAFLTPTTAASSSSKDVAADIADQPHEQHLANLLTPQHPLLLAELASSIDQRQQKNRQIIRRTELISWPIGSGTSLLLARSAYLLSTNLPDFIGLEATCRLIGQLAELTNRHRASSEVGDLLAAIASLTAALIRLESAPVALSELAGPALLRLGACASNWLGANSSNNSSSELALNLAADQNSGQLSDLELAELPSLVTACQACLGNSACSSQAGLGHRLLLPTLQVLSLIKRRVGFESWNRLVGDNRLLNQLLVDCSGLPPRLLSRPPISLVAASDAWNGPQGDGGAELDWGGWACGTSEPEPTRESLYTPVTSKAFTLTLLAIAKHSTVHWFKENVIDKYREISILSSPISWVPTIDQCFVDDENFAIWRPTRQYKRDRVDIFETENSYFLITTWLTKEIVNILSSSAEQVLPPSHNYFIKQLATMELARTNVKTAPDEAEAPDAVGKKIRGEVVSRGDPNKYPNMSGTFAGQETPATGILLANKCDLLSGERQLQTVREIETFCRENGFIGWTEVKRQGGRHD</sequence>
<reference evidence="3" key="1">
    <citation type="submission" date="2016-11" db="UniProtKB">
        <authorList>
            <consortium name="WormBaseParasite"/>
        </authorList>
    </citation>
    <scope>IDENTIFICATION</scope>
</reference>
<evidence type="ECO:0000313" key="2">
    <source>
        <dbReference type="Proteomes" id="UP000095280"/>
    </source>
</evidence>
<evidence type="ECO:0000313" key="3">
    <source>
        <dbReference type="WBParaSite" id="maker-unitig_28712-snap-gene-0.2-mRNA-1"/>
    </source>
</evidence>
<proteinExistence type="predicted"/>
<name>A0A1I8FBY1_9PLAT</name>
<feature type="chain" id="PRO_5009318624" evidence="1">
    <location>
        <begin position="21"/>
        <end position="640"/>
    </location>
</feature>
<keyword evidence="2" id="KW-1185">Reference proteome</keyword>
<organism evidence="2 3">
    <name type="scientific">Macrostomum lignano</name>
    <dbReference type="NCBI Taxonomy" id="282301"/>
    <lineage>
        <taxon>Eukaryota</taxon>
        <taxon>Metazoa</taxon>
        <taxon>Spiralia</taxon>
        <taxon>Lophotrochozoa</taxon>
        <taxon>Platyhelminthes</taxon>
        <taxon>Rhabditophora</taxon>
        <taxon>Macrostomorpha</taxon>
        <taxon>Macrostomida</taxon>
        <taxon>Macrostomidae</taxon>
        <taxon>Macrostomum</taxon>
    </lineage>
</organism>
<dbReference type="WBParaSite" id="maker-unitig_28712-snap-gene-0.2-mRNA-1">
    <property type="protein sequence ID" value="maker-unitig_28712-snap-gene-0.2-mRNA-1"/>
    <property type="gene ID" value="maker-unitig_28712-snap-gene-0.2"/>
</dbReference>
<feature type="signal peptide" evidence="1">
    <location>
        <begin position="1"/>
        <end position="20"/>
    </location>
</feature>
<evidence type="ECO:0000256" key="1">
    <source>
        <dbReference type="SAM" id="SignalP"/>
    </source>
</evidence>